<keyword evidence="5 14" id="KW-0227">DNA damage</keyword>
<dbReference type="InterPro" id="IPR049035">
    <property type="entry name" value="ADDB_N"/>
</dbReference>
<evidence type="ECO:0000256" key="5">
    <source>
        <dbReference type="ARBA" id="ARBA00022763"/>
    </source>
</evidence>
<feature type="binding site" evidence="14">
    <location>
        <position position="758"/>
    </location>
    <ligand>
        <name>[4Fe-4S] cluster</name>
        <dbReference type="ChEBI" id="CHEBI:49883"/>
    </ligand>
</feature>
<keyword evidence="1 14" id="KW-0004">4Fe-4S</keyword>
<evidence type="ECO:0000256" key="12">
    <source>
        <dbReference type="ARBA" id="ARBA00023125"/>
    </source>
</evidence>
<keyword evidence="7 14" id="KW-0347">Helicase</keyword>
<feature type="domain" description="UvrD-like helicase C-terminal" evidence="15">
    <location>
        <begin position="278"/>
        <end position="558"/>
    </location>
</feature>
<comment type="subunit">
    <text evidence="14">Heterodimer of AddA and AddB.</text>
</comment>
<dbReference type="HAMAP" id="MF_01452">
    <property type="entry name" value="AddB_type1"/>
    <property type="match status" value="1"/>
</dbReference>
<comment type="miscellaneous">
    <text evidence="14">Despite having conserved helicase domains, this subunit does not have helicase activity.</text>
</comment>
<dbReference type="EMBL" id="FWWT01000024">
    <property type="protein sequence ID" value="SMB96531.1"/>
    <property type="molecule type" value="Genomic_DNA"/>
</dbReference>
<keyword evidence="17" id="KW-1185">Reference proteome</keyword>
<protein>
    <recommendedName>
        <fullName evidence="14">ATP-dependent helicase/deoxyribonuclease subunit B</fullName>
        <ecNumber evidence="14">3.1.-.-</ecNumber>
    </recommendedName>
    <alternativeName>
        <fullName evidence="14">ATP-dependent helicase/nuclease subunit AddB</fullName>
    </alternativeName>
</protein>
<sequence>MSFRFIVGRAGSGKSHQCLESIKNELKQSNEGRNLILLVPEQATFQNELELASAKGLEGIMRAEVLNFTRLTFRILQEVGGATRSHIDDLGKKMMIRKFLEARKSSLKVFKTASNKPGFVDNIASSISELKLYQVKLDDIQTLLDSFAEEKSLLSSKLSDLFYIYKDLEEYLTGKYVDPDDYLNLLAERVHLSTYIQNSEIWIDGFTGFTPQELNVIEALMKTAYRVNLTVTLNPLNMVENTKDVFEGAYKTYAKINEIINSNNIKTDQPILLDQKDIYRFKDSKALMYLEKNYFDYAQRSFNEEIKEDIKIVVAHNYQSEVEEIARQIRSLCRDSNYRYKDIGVYLRNFDNYDLLIETIFKLYEIPFFIDRKRTMMHHPVIELILSALNVVENGFNYEDLFRYLKTDLVNITRREVDILENKCLAQGIRKENFDQYPKGAITELLIFREEIQSSKSVKDNAEAIFNLLINLNIPQKLDNWVETARKMENIEKAREHLQIWDGVIDILDQLVETLGAEKLSLDSFNKIIFSGFENLKLALIPPGLDQVVIGSLERSRNPNLKAVFIMGILDGVLPAKLSKDGLFDDRERDLIKDRGINLAPGRKEKLNQEQFLIYTALTRASRKIILSYPLADSEGKALRPSLVINRIKELFPEIKEEIIGIDPSGNDDLRFISHPNKTLSYFGSKIRDLQDGLEVNNLWWAVYNWFLKDPYQEKLEKIIEGFNHKNEANPIPASIISKLYQNPLRISVSRIEKYHSCPFSHFLTYGLSLREREVYKFQSPDLGQFFHQAMEKFALELKNRGQDWADITKKQSEDIINNIANEITPTLQNQILLSSARYRFLTQKFQKTLQRSVSVLKEHARRGNFRPIGVEMNFGFNDTELPGLKFTLEEGSIMEVVGQIDRVDASISDEKCFLRVIDYKSGQAGLSLIEVYYGLKLQLLTYLDVVLSHFEKVMGEKEVLPAGVFYFYLRNPIIKANKPLSMEEIEEELLKSLKMNGLSLADIEVFQLTDQETSLGASPLIPVEINKEGQKVLKGENDIGSKDSKDLFTKRSKVVTKEQIKSIINYIRKLIINSGQEMLSGNVSLTPYQFKNASACTYCAFKTVCQFDTELNDNKYREIKDIKEEEIWERLKEV</sequence>
<evidence type="ECO:0000256" key="11">
    <source>
        <dbReference type="ARBA" id="ARBA00023014"/>
    </source>
</evidence>
<keyword evidence="3 14" id="KW-0479">Metal-binding</keyword>
<evidence type="ECO:0000256" key="13">
    <source>
        <dbReference type="ARBA" id="ARBA00023204"/>
    </source>
</evidence>
<keyword evidence="10 14" id="KW-0408">Iron</keyword>
<dbReference type="Gene3D" id="3.40.50.300">
    <property type="entry name" value="P-loop containing nucleotide triphosphate hydrolases"/>
    <property type="match status" value="3"/>
</dbReference>
<keyword evidence="9 14" id="KW-0067">ATP-binding</keyword>
<dbReference type="Pfam" id="PF12705">
    <property type="entry name" value="PDDEXK_1"/>
    <property type="match status" value="1"/>
</dbReference>
<dbReference type="GO" id="GO:0046872">
    <property type="term" value="F:metal ion binding"/>
    <property type="evidence" value="ECO:0007669"/>
    <property type="project" value="UniProtKB-KW"/>
</dbReference>
<organism evidence="16 17">
    <name type="scientific">Desulfonispora thiosulfatigenes DSM 11270</name>
    <dbReference type="NCBI Taxonomy" id="656914"/>
    <lineage>
        <taxon>Bacteria</taxon>
        <taxon>Bacillati</taxon>
        <taxon>Bacillota</taxon>
        <taxon>Clostridia</taxon>
        <taxon>Eubacteriales</taxon>
        <taxon>Peptococcaceae</taxon>
        <taxon>Desulfonispora</taxon>
    </lineage>
</organism>
<dbReference type="AlphaFoldDB" id="A0A1W1VTU5"/>
<dbReference type="GO" id="GO:0051539">
    <property type="term" value="F:4 iron, 4 sulfur cluster binding"/>
    <property type="evidence" value="ECO:0007669"/>
    <property type="project" value="UniProtKB-KW"/>
</dbReference>
<evidence type="ECO:0000256" key="7">
    <source>
        <dbReference type="ARBA" id="ARBA00022806"/>
    </source>
</evidence>
<dbReference type="OrthoDB" id="9758506at2"/>
<dbReference type="PANTHER" id="PTHR30591">
    <property type="entry name" value="RECBCD ENZYME SUBUNIT RECC"/>
    <property type="match status" value="1"/>
</dbReference>
<comment type="cofactor">
    <cofactor evidence="14">
        <name>[4Fe-4S] cluster</name>
        <dbReference type="ChEBI" id="CHEBI:49883"/>
    </cofactor>
    <text evidence="14">Binds 1 [4Fe-4S] cluster.</text>
</comment>
<accession>A0A1W1VTU5</accession>
<dbReference type="STRING" id="656914.SAMN00017405_2309"/>
<keyword evidence="8 14" id="KW-0269">Exonuclease</keyword>
<proteinExistence type="inferred from homology"/>
<keyword evidence="13 14" id="KW-0234">DNA repair</keyword>
<feature type="binding site" evidence="14">
    <location>
        <position position="1097"/>
    </location>
    <ligand>
        <name>[4Fe-4S] cluster</name>
        <dbReference type="ChEBI" id="CHEBI:49883"/>
    </ligand>
</feature>
<evidence type="ECO:0000256" key="8">
    <source>
        <dbReference type="ARBA" id="ARBA00022839"/>
    </source>
</evidence>
<feature type="binding site" evidence="14">
    <location>
        <position position="1100"/>
    </location>
    <ligand>
        <name>[4Fe-4S] cluster</name>
        <dbReference type="ChEBI" id="CHEBI:49883"/>
    </ligand>
</feature>
<dbReference type="GO" id="GO:0003690">
    <property type="term" value="F:double-stranded DNA binding"/>
    <property type="evidence" value="ECO:0007669"/>
    <property type="project" value="UniProtKB-UniRule"/>
</dbReference>
<dbReference type="PANTHER" id="PTHR30591:SF1">
    <property type="entry name" value="RECBCD ENZYME SUBUNIT RECC"/>
    <property type="match status" value="1"/>
</dbReference>
<dbReference type="RefSeq" id="WP_084054423.1">
    <property type="nucleotide sequence ID" value="NZ_FWWT01000024.1"/>
</dbReference>
<keyword evidence="4 14" id="KW-0547">Nucleotide-binding</keyword>
<keyword evidence="12 14" id="KW-0238">DNA-binding</keyword>
<dbReference type="InterPro" id="IPR014017">
    <property type="entry name" value="DNA_helicase_UvrD-like_C"/>
</dbReference>
<dbReference type="InterPro" id="IPR027417">
    <property type="entry name" value="P-loop_NTPase"/>
</dbReference>
<dbReference type="Gene3D" id="3.90.320.10">
    <property type="match status" value="1"/>
</dbReference>
<dbReference type="Gene3D" id="6.10.140.1030">
    <property type="match status" value="1"/>
</dbReference>
<dbReference type="Pfam" id="PF21445">
    <property type="entry name" value="ADDB_N"/>
    <property type="match status" value="1"/>
</dbReference>
<feature type="binding site" evidence="14">
    <location>
        <position position="1106"/>
    </location>
    <ligand>
        <name>[4Fe-4S] cluster</name>
        <dbReference type="ChEBI" id="CHEBI:49883"/>
    </ligand>
</feature>
<dbReference type="SUPFAM" id="SSF52540">
    <property type="entry name" value="P-loop containing nucleoside triphosphate hydrolases"/>
    <property type="match status" value="1"/>
</dbReference>
<evidence type="ECO:0000256" key="6">
    <source>
        <dbReference type="ARBA" id="ARBA00022801"/>
    </source>
</evidence>
<keyword evidence="6 14" id="KW-0378">Hydrolase</keyword>
<dbReference type="InterPro" id="IPR038726">
    <property type="entry name" value="PDDEXK_AddAB-type"/>
</dbReference>
<dbReference type="GO" id="GO:0004386">
    <property type="term" value="F:helicase activity"/>
    <property type="evidence" value="ECO:0007669"/>
    <property type="project" value="UniProtKB-KW"/>
</dbReference>
<dbReference type="InterPro" id="IPR014140">
    <property type="entry name" value="DNA_helicase_suAddB"/>
</dbReference>
<evidence type="ECO:0000256" key="9">
    <source>
        <dbReference type="ARBA" id="ARBA00022840"/>
    </source>
</evidence>
<dbReference type="EC" id="3.1.-.-" evidence="14"/>
<keyword evidence="2 14" id="KW-0540">Nuclease</keyword>
<comment type="function">
    <text evidence="14">The heterodimer acts as both an ATP-dependent DNA helicase and an ATP-dependent, dual-direction single-stranded exonuclease. Recognizes the chi site generating a DNA molecule suitable for the initiation of homologous recombination. The AddB subunit has 5' -&gt; 3' nuclease activity but not helicase activity.</text>
</comment>
<comment type="similarity">
    <text evidence="14">Belongs to the helicase family. AddB/RexB type 1 subfamily.</text>
</comment>
<evidence type="ECO:0000256" key="4">
    <source>
        <dbReference type="ARBA" id="ARBA00022741"/>
    </source>
</evidence>
<dbReference type="Proteomes" id="UP000192731">
    <property type="component" value="Unassembled WGS sequence"/>
</dbReference>
<gene>
    <name evidence="14" type="primary">addB</name>
    <name evidence="16" type="ORF">SAMN00017405_2309</name>
</gene>
<dbReference type="GO" id="GO:0000724">
    <property type="term" value="P:double-strand break repair via homologous recombination"/>
    <property type="evidence" value="ECO:0007669"/>
    <property type="project" value="UniProtKB-UniRule"/>
</dbReference>
<evidence type="ECO:0000256" key="3">
    <source>
        <dbReference type="ARBA" id="ARBA00022723"/>
    </source>
</evidence>
<dbReference type="GO" id="GO:0008409">
    <property type="term" value="F:5'-3' exonuclease activity"/>
    <property type="evidence" value="ECO:0007669"/>
    <property type="project" value="UniProtKB-UniRule"/>
</dbReference>
<dbReference type="InterPro" id="IPR011604">
    <property type="entry name" value="PDDEXK-like_dom_sf"/>
</dbReference>
<reference evidence="16 17" key="1">
    <citation type="submission" date="2017-04" db="EMBL/GenBank/DDBJ databases">
        <authorList>
            <person name="Afonso C.L."/>
            <person name="Miller P.J."/>
            <person name="Scott M.A."/>
            <person name="Spackman E."/>
            <person name="Goraichik I."/>
            <person name="Dimitrov K.M."/>
            <person name="Suarez D.L."/>
            <person name="Swayne D.E."/>
        </authorList>
    </citation>
    <scope>NUCLEOTIDE SEQUENCE [LARGE SCALE GENOMIC DNA]</scope>
    <source>
        <strain evidence="16 17">DSM 11270</strain>
    </source>
</reference>
<evidence type="ECO:0000256" key="10">
    <source>
        <dbReference type="ARBA" id="ARBA00023004"/>
    </source>
</evidence>
<evidence type="ECO:0000259" key="15">
    <source>
        <dbReference type="PROSITE" id="PS51217"/>
    </source>
</evidence>
<keyword evidence="11 14" id="KW-0411">Iron-sulfur</keyword>
<evidence type="ECO:0000313" key="16">
    <source>
        <dbReference type="EMBL" id="SMB96531.1"/>
    </source>
</evidence>
<dbReference type="Pfam" id="PF13361">
    <property type="entry name" value="UvrD_C"/>
    <property type="match status" value="1"/>
</dbReference>
<evidence type="ECO:0000256" key="2">
    <source>
        <dbReference type="ARBA" id="ARBA00022722"/>
    </source>
</evidence>
<evidence type="ECO:0000256" key="1">
    <source>
        <dbReference type="ARBA" id="ARBA00022485"/>
    </source>
</evidence>
<evidence type="ECO:0000256" key="14">
    <source>
        <dbReference type="HAMAP-Rule" id="MF_01452"/>
    </source>
</evidence>
<evidence type="ECO:0000313" key="17">
    <source>
        <dbReference type="Proteomes" id="UP000192731"/>
    </source>
</evidence>
<comment type="cofactor">
    <cofactor evidence="14">
        <name>Mg(2+)</name>
        <dbReference type="ChEBI" id="CHEBI:18420"/>
    </cofactor>
</comment>
<name>A0A1W1VTU5_DESTI</name>
<dbReference type="PROSITE" id="PS51217">
    <property type="entry name" value="UVRD_HELICASE_CTER"/>
    <property type="match status" value="1"/>
</dbReference>
<dbReference type="GO" id="GO:0005524">
    <property type="term" value="F:ATP binding"/>
    <property type="evidence" value="ECO:0007669"/>
    <property type="project" value="UniProtKB-UniRule"/>
</dbReference>